<evidence type="ECO:0000256" key="1">
    <source>
        <dbReference type="SAM" id="Phobius"/>
    </source>
</evidence>
<accession>G7H7C7</accession>
<feature type="transmembrane region" description="Helical" evidence="1">
    <location>
        <begin position="51"/>
        <end position="71"/>
    </location>
</feature>
<evidence type="ECO:0000313" key="2">
    <source>
        <dbReference type="EMBL" id="GAB11752.1"/>
    </source>
</evidence>
<name>G7H7C7_9ACTN</name>
<feature type="transmembrane region" description="Helical" evidence="1">
    <location>
        <begin position="7"/>
        <end position="31"/>
    </location>
</feature>
<dbReference type="RefSeq" id="WP_007323827.1">
    <property type="nucleotide sequence ID" value="NZ_BAEE01000088.1"/>
</dbReference>
<gene>
    <name evidence="2" type="ORF">GOARA_088_00150</name>
</gene>
<dbReference type="EMBL" id="BAEE01000088">
    <property type="protein sequence ID" value="GAB11752.1"/>
    <property type="molecule type" value="Genomic_DNA"/>
</dbReference>
<keyword evidence="3" id="KW-1185">Reference proteome</keyword>
<keyword evidence="1" id="KW-1133">Transmembrane helix</keyword>
<comment type="caution">
    <text evidence="2">The sequence shown here is derived from an EMBL/GenBank/DDBJ whole genome shotgun (WGS) entry which is preliminary data.</text>
</comment>
<sequence length="90" mass="9751">MSVAESIIRVFVIGLVFGAGLPALFAVGLRLWANGYNADGTVTNHNPVLKALGGVLFAVVTLAIIIGILWITRQTIYFHFGIKIFPFGYK</sequence>
<keyword evidence="1" id="KW-0812">Transmembrane</keyword>
<evidence type="ECO:0000313" key="3">
    <source>
        <dbReference type="Proteomes" id="UP000035088"/>
    </source>
</evidence>
<protein>
    <submittedName>
        <fullName evidence="2">Uncharacterized protein</fullName>
    </submittedName>
</protein>
<proteinExistence type="predicted"/>
<organism evidence="2 3">
    <name type="scientific">Gordonia araii NBRC 100433</name>
    <dbReference type="NCBI Taxonomy" id="1073574"/>
    <lineage>
        <taxon>Bacteria</taxon>
        <taxon>Bacillati</taxon>
        <taxon>Actinomycetota</taxon>
        <taxon>Actinomycetes</taxon>
        <taxon>Mycobacteriales</taxon>
        <taxon>Gordoniaceae</taxon>
        <taxon>Gordonia</taxon>
    </lineage>
</organism>
<dbReference type="OrthoDB" id="4881303at2"/>
<dbReference type="AlphaFoldDB" id="G7H7C7"/>
<dbReference type="STRING" id="1073574.GOARA_088_00150"/>
<keyword evidence="1" id="KW-0472">Membrane</keyword>
<dbReference type="Proteomes" id="UP000035088">
    <property type="component" value="Unassembled WGS sequence"/>
</dbReference>
<reference evidence="2 3" key="1">
    <citation type="submission" date="2011-11" db="EMBL/GenBank/DDBJ databases">
        <title>Whole genome shotgun sequence of Gordonia araii NBRC 100433.</title>
        <authorList>
            <person name="Yoshida Y."/>
            <person name="Hosoyama A."/>
            <person name="Tsuchikane K."/>
            <person name="Katsumata H."/>
            <person name="Yamazaki S."/>
            <person name="Fujita N."/>
        </authorList>
    </citation>
    <scope>NUCLEOTIDE SEQUENCE [LARGE SCALE GENOMIC DNA]</scope>
    <source>
        <strain evidence="2 3">NBRC 100433</strain>
    </source>
</reference>